<protein>
    <recommendedName>
        <fullName evidence="5">DUF3093 domain-containing protein</fullName>
    </recommendedName>
</protein>
<keyword evidence="2" id="KW-0812">Transmembrane</keyword>
<keyword evidence="2" id="KW-0472">Membrane</keyword>
<gene>
    <name evidence="3" type="ORF">GCM10010977_22580</name>
</gene>
<sequence>MHESSSVPAEQPGHPPTPEAPDRVLYEEKLRPSLWIWLMALMISGLSILVFVPIGLEIGLGAAVVVFAIIAILLTLSTPRIQVTERSLQVGRAGIERRHVGAVTGYRGDDATHQRGPALHGLAFMCIRGWIDPVVRIQIEDQRDRTPYWLTSTRNPEQLVEVLGGTMARDVESD</sequence>
<evidence type="ECO:0000313" key="3">
    <source>
        <dbReference type="EMBL" id="GGO46789.1"/>
    </source>
</evidence>
<evidence type="ECO:0000256" key="1">
    <source>
        <dbReference type="SAM" id="MobiDB-lite"/>
    </source>
</evidence>
<feature type="region of interest" description="Disordered" evidence="1">
    <location>
        <begin position="1"/>
        <end position="23"/>
    </location>
</feature>
<dbReference type="Proteomes" id="UP000642509">
    <property type="component" value="Unassembled WGS sequence"/>
</dbReference>
<keyword evidence="2" id="KW-1133">Transmembrane helix</keyword>
<accession>A0ABQ2M456</accession>
<evidence type="ECO:0000256" key="2">
    <source>
        <dbReference type="SAM" id="Phobius"/>
    </source>
</evidence>
<organism evidence="3 4">
    <name type="scientific">Citricoccus zhacaiensis</name>
    <dbReference type="NCBI Taxonomy" id="489142"/>
    <lineage>
        <taxon>Bacteria</taxon>
        <taxon>Bacillati</taxon>
        <taxon>Actinomycetota</taxon>
        <taxon>Actinomycetes</taxon>
        <taxon>Micrococcales</taxon>
        <taxon>Micrococcaceae</taxon>
        <taxon>Citricoccus</taxon>
    </lineage>
</organism>
<dbReference type="EMBL" id="BMLQ01000006">
    <property type="protein sequence ID" value="GGO46789.1"/>
    <property type="molecule type" value="Genomic_DNA"/>
</dbReference>
<name>A0ABQ2M456_9MICC</name>
<evidence type="ECO:0008006" key="5">
    <source>
        <dbReference type="Google" id="ProtNLM"/>
    </source>
</evidence>
<dbReference type="Pfam" id="PF11292">
    <property type="entry name" value="DUF3093"/>
    <property type="match status" value="1"/>
</dbReference>
<reference evidence="4" key="1">
    <citation type="journal article" date="2019" name="Int. J. Syst. Evol. Microbiol.">
        <title>The Global Catalogue of Microorganisms (GCM) 10K type strain sequencing project: providing services to taxonomists for standard genome sequencing and annotation.</title>
        <authorList>
            <consortium name="The Broad Institute Genomics Platform"/>
            <consortium name="The Broad Institute Genome Sequencing Center for Infectious Disease"/>
            <person name="Wu L."/>
            <person name="Ma J."/>
        </authorList>
    </citation>
    <scope>NUCLEOTIDE SEQUENCE [LARGE SCALE GENOMIC DNA]</scope>
    <source>
        <strain evidence="4">CGMCC 1.7064</strain>
    </source>
</reference>
<feature type="transmembrane region" description="Helical" evidence="2">
    <location>
        <begin position="34"/>
        <end position="52"/>
    </location>
</feature>
<comment type="caution">
    <text evidence="3">The sequence shown here is derived from an EMBL/GenBank/DDBJ whole genome shotgun (WGS) entry which is preliminary data.</text>
</comment>
<feature type="transmembrane region" description="Helical" evidence="2">
    <location>
        <begin position="58"/>
        <end position="76"/>
    </location>
</feature>
<dbReference type="RefSeq" id="WP_188806252.1">
    <property type="nucleotide sequence ID" value="NZ_BAAAOU010000009.1"/>
</dbReference>
<proteinExistence type="predicted"/>
<keyword evidence="4" id="KW-1185">Reference proteome</keyword>
<evidence type="ECO:0000313" key="4">
    <source>
        <dbReference type="Proteomes" id="UP000642509"/>
    </source>
</evidence>
<dbReference type="InterPro" id="IPR021443">
    <property type="entry name" value="DUF3093"/>
</dbReference>